<dbReference type="Pfam" id="PF04967">
    <property type="entry name" value="HTH_10"/>
    <property type="match status" value="1"/>
</dbReference>
<feature type="domain" description="HVO-0513-like N-terminal" evidence="4">
    <location>
        <begin position="16"/>
        <end position="151"/>
    </location>
</feature>
<dbReference type="EMBL" id="RBWW01000003">
    <property type="protein sequence ID" value="RKS75907.1"/>
    <property type="molecule type" value="Genomic_DNA"/>
</dbReference>
<dbReference type="Gene3D" id="1.10.10.10">
    <property type="entry name" value="Winged helix-like DNA-binding domain superfamily/Winged helix DNA-binding domain"/>
    <property type="match status" value="1"/>
</dbReference>
<keyword evidence="6" id="KW-1185">Reference proteome</keyword>
<proteinExistence type="predicted"/>
<evidence type="ECO:0000259" key="3">
    <source>
        <dbReference type="Pfam" id="PF04967"/>
    </source>
</evidence>
<dbReference type="InterPro" id="IPR056493">
    <property type="entry name" value="HVO_0513_N"/>
</dbReference>
<dbReference type="InterPro" id="IPR036388">
    <property type="entry name" value="WH-like_DNA-bd_sf"/>
</dbReference>
<dbReference type="Pfam" id="PF24278">
    <property type="entry name" value="HVO_0513_N"/>
    <property type="match status" value="1"/>
</dbReference>
<protein>
    <submittedName>
        <fullName evidence="5">DNA binding protein with HTH domain</fullName>
    </submittedName>
</protein>
<evidence type="ECO:0000259" key="4">
    <source>
        <dbReference type="Pfam" id="PF24278"/>
    </source>
</evidence>
<reference evidence="5 6" key="1">
    <citation type="submission" date="2018-10" db="EMBL/GenBank/DDBJ databases">
        <title>Genomic Encyclopedia of Archaeal and Bacterial Type Strains, Phase II (KMG-II): from individual species to whole genera.</title>
        <authorList>
            <person name="Goeker M."/>
        </authorList>
    </citation>
    <scope>NUCLEOTIDE SEQUENCE [LARGE SCALE GENOMIC DNA]</scope>
    <source>
        <strain evidence="5 6">DSM 11927</strain>
    </source>
</reference>
<dbReference type="Proteomes" id="UP000268233">
    <property type="component" value="Unassembled WGS sequence"/>
</dbReference>
<dbReference type="RefSeq" id="WP_121304635.1">
    <property type="nucleotide sequence ID" value="NZ_RBWW01000003.1"/>
</dbReference>
<feature type="domain" description="HTH bat-type" evidence="3">
    <location>
        <begin position="162"/>
        <end position="213"/>
    </location>
</feature>
<comment type="caution">
    <text evidence="5">The sequence shown here is derived from an EMBL/GenBank/DDBJ whole genome shotgun (WGS) entry which is preliminary data.</text>
</comment>
<dbReference type="AlphaFoldDB" id="A0A495QQZ6"/>
<keyword evidence="2" id="KW-0804">Transcription</keyword>
<evidence type="ECO:0000256" key="1">
    <source>
        <dbReference type="ARBA" id="ARBA00023015"/>
    </source>
</evidence>
<name>A0A495QQZ6_9EURY</name>
<evidence type="ECO:0000313" key="5">
    <source>
        <dbReference type="EMBL" id="RKS75907.1"/>
    </source>
</evidence>
<accession>A0A495QQZ6</accession>
<organism evidence="5 6">
    <name type="scientific">Haloarcula quadrata</name>
    <dbReference type="NCBI Taxonomy" id="182779"/>
    <lineage>
        <taxon>Archaea</taxon>
        <taxon>Methanobacteriati</taxon>
        <taxon>Methanobacteriota</taxon>
        <taxon>Stenosarchaea group</taxon>
        <taxon>Halobacteria</taxon>
        <taxon>Halobacteriales</taxon>
        <taxon>Haloarculaceae</taxon>
        <taxon>Haloarcula</taxon>
    </lineage>
</organism>
<keyword evidence="1" id="KW-0805">Transcription regulation</keyword>
<gene>
    <name evidence="5" type="ORF">BDK61_4524</name>
</gene>
<dbReference type="InterPro" id="IPR007050">
    <property type="entry name" value="HTH_bacterioopsin"/>
</dbReference>
<evidence type="ECO:0000256" key="2">
    <source>
        <dbReference type="ARBA" id="ARBA00023163"/>
    </source>
</evidence>
<sequence>MRYTTVIISWETARLHPLDRAIAAAPEVQFEAVHYVNPVGDGTYVELTQFHGETATLVEQLEDASDVLDYKLSEDENGLVYVHFESTPLFDAFLKSIFEHTVVLRWPVQFVTESASRGVQITLMGPEGALSDALDALPDEIDVSLVRTGEYDKALAGPMQALSQKQRDLLNEALRAGYYEVPRETTQKELAETMGVTNATISNRLRRLESTLVKSATLHQTTRSCIKKNTSSGPMSGLSLRPLTARLVKYAELF</sequence>
<dbReference type="PANTHER" id="PTHR34236">
    <property type="entry name" value="DIMETHYL SULFOXIDE REDUCTASE TRANSCRIPTIONAL ACTIVATOR"/>
    <property type="match status" value="1"/>
</dbReference>
<dbReference type="PANTHER" id="PTHR34236:SF1">
    <property type="entry name" value="DIMETHYL SULFOXIDE REDUCTASE TRANSCRIPTIONAL ACTIVATOR"/>
    <property type="match status" value="1"/>
</dbReference>
<evidence type="ECO:0000313" key="6">
    <source>
        <dbReference type="Proteomes" id="UP000268233"/>
    </source>
</evidence>